<keyword evidence="2" id="KW-0227">DNA damage</keyword>
<keyword evidence="6" id="KW-1185">Reference proteome</keyword>
<dbReference type="Pfam" id="PF20168">
    <property type="entry name" value="PDS5"/>
    <property type="match status" value="1"/>
</dbReference>
<dbReference type="EMBL" id="JBFOLK010000002">
    <property type="protein sequence ID" value="KAL2532850.1"/>
    <property type="molecule type" value="Genomic_DNA"/>
</dbReference>
<evidence type="ECO:0000256" key="1">
    <source>
        <dbReference type="ARBA" id="ARBA00004123"/>
    </source>
</evidence>
<proteinExistence type="predicted"/>
<gene>
    <name evidence="5" type="ORF">Adt_06201</name>
</gene>
<protein>
    <submittedName>
        <fullName evidence="5">Uncharacterized protein</fullName>
    </submittedName>
</protein>
<evidence type="ECO:0000256" key="3">
    <source>
        <dbReference type="ARBA" id="ARBA00023204"/>
    </source>
</evidence>
<comment type="caution">
    <text evidence="5">The sequence shown here is derived from an EMBL/GenBank/DDBJ whole genome shotgun (WGS) entry which is preliminary data.</text>
</comment>
<evidence type="ECO:0000256" key="4">
    <source>
        <dbReference type="ARBA" id="ARBA00023242"/>
    </source>
</evidence>
<evidence type="ECO:0000313" key="6">
    <source>
        <dbReference type="Proteomes" id="UP001604336"/>
    </source>
</evidence>
<dbReference type="GO" id="GO:0005634">
    <property type="term" value="C:nucleus"/>
    <property type="evidence" value="ECO:0007669"/>
    <property type="project" value="UniProtKB-SubCell"/>
</dbReference>
<name>A0ABD1V8E6_9LAMI</name>
<dbReference type="InterPro" id="IPR039776">
    <property type="entry name" value="Pds5"/>
</dbReference>
<dbReference type="GO" id="GO:0007062">
    <property type="term" value="P:sister chromatid cohesion"/>
    <property type="evidence" value="ECO:0007669"/>
    <property type="project" value="UniProtKB-ARBA"/>
</dbReference>
<dbReference type="Proteomes" id="UP001604336">
    <property type="component" value="Unassembled WGS sequence"/>
</dbReference>
<organism evidence="5 6">
    <name type="scientific">Abeliophyllum distichum</name>
    <dbReference type="NCBI Taxonomy" id="126358"/>
    <lineage>
        <taxon>Eukaryota</taxon>
        <taxon>Viridiplantae</taxon>
        <taxon>Streptophyta</taxon>
        <taxon>Embryophyta</taxon>
        <taxon>Tracheophyta</taxon>
        <taxon>Spermatophyta</taxon>
        <taxon>Magnoliopsida</taxon>
        <taxon>eudicotyledons</taxon>
        <taxon>Gunneridae</taxon>
        <taxon>Pentapetalae</taxon>
        <taxon>asterids</taxon>
        <taxon>lamiids</taxon>
        <taxon>Lamiales</taxon>
        <taxon>Oleaceae</taxon>
        <taxon>Forsythieae</taxon>
        <taxon>Abeliophyllum</taxon>
    </lineage>
</organism>
<keyword evidence="4" id="KW-0539">Nucleus</keyword>
<evidence type="ECO:0000256" key="2">
    <source>
        <dbReference type="ARBA" id="ARBA00022763"/>
    </source>
</evidence>
<comment type="subcellular location">
    <subcellularLocation>
        <location evidence="1">Nucleus</location>
    </subcellularLocation>
</comment>
<sequence>MLEEKSHFPDVPQSLGCIAQTAMPVFETRESDVEEFIRKNILECSHIYGVKALVKNYLLVNDAHLRTGIDTLVEMLKNLLSFGEISRDIKSSLMDKTHLKLAATKAVLRLSKHWEHKIHVDVFYLTLRTFEANFPEVKKLLLNKVHQYVKDWILDITIGKK</sequence>
<reference evidence="6" key="1">
    <citation type="submission" date="2024-07" db="EMBL/GenBank/DDBJ databases">
        <title>Two chromosome-level genome assemblies of Korean endemic species Abeliophyllum distichum and Forsythia ovata (Oleaceae).</title>
        <authorList>
            <person name="Jang H."/>
        </authorList>
    </citation>
    <scope>NUCLEOTIDE SEQUENCE [LARGE SCALE GENOMIC DNA]</scope>
</reference>
<keyword evidence="3" id="KW-0234">DNA repair</keyword>
<dbReference type="GO" id="GO:0006281">
    <property type="term" value="P:DNA repair"/>
    <property type="evidence" value="ECO:0007669"/>
    <property type="project" value="UniProtKB-KW"/>
</dbReference>
<dbReference type="PANTHER" id="PTHR12663:SF0">
    <property type="entry name" value="PRECOCIOUS DISSOCIATION OF SISTERS 5, ISOFORM A"/>
    <property type="match status" value="1"/>
</dbReference>
<dbReference type="AlphaFoldDB" id="A0ABD1V8E6"/>
<evidence type="ECO:0000313" key="5">
    <source>
        <dbReference type="EMBL" id="KAL2532850.1"/>
    </source>
</evidence>
<dbReference type="PANTHER" id="PTHR12663">
    <property type="entry name" value="ANDROGEN INDUCED INHIBITOR OF PROLIFERATION AS3 / PDS5-RELATED"/>
    <property type="match status" value="1"/>
</dbReference>
<accession>A0ABD1V8E6</accession>